<dbReference type="Pfam" id="PF16011">
    <property type="entry name" value="CBM9_2"/>
    <property type="match status" value="1"/>
</dbReference>
<sequence>MKTNIQSLVVRKVFIKDSLNFVGISRVLEKNTVLNKLDWLEWKEFPYKPQISFRIAHDDSLIFLKYYVKEHHILAKQSEPNTAVHRDSCVEFFFDPMQDGNYYNFEFNCIGATHLAYGPSRGERTFIPAEMIKNQIMTWSTLGEEPFEEKSDNFEWEMVIVIPSTIFTYNKDLSFSKLDSNANFYKCGDDTTKPHYLSWNPVKSINPDFHRPEHFGILNFQ</sequence>
<evidence type="ECO:0000259" key="1">
    <source>
        <dbReference type="Pfam" id="PF16011"/>
    </source>
</evidence>
<protein>
    <recommendedName>
        <fullName evidence="1">Carbohydrate-binding domain-containing protein</fullName>
    </recommendedName>
</protein>
<dbReference type="SUPFAM" id="SSF49344">
    <property type="entry name" value="CBD9-like"/>
    <property type="match status" value="1"/>
</dbReference>
<accession>H6RH40</accession>
<name>H6RH40_9BACT</name>
<dbReference type="EMBL" id="FO117605">
    <property type="protein sequence ID" value="CCG00351.1"/>
    <property type="molecule type" value="Genomic_DNA"/>
</dbReference>
<evidence type="ECO:0000313" key="2">
    <source>
        <dbReference type="EMBL" id="CCG00351.1"/>
    </source>
</evidence>
<proteinExistence type="predicted"/>
<dbReference type="InterPro" id="IPR010502">
    <property type="entry name" value="Carb-bd_dom_fam9"/>
</dbReference>
<dbReference type="GO" id="GO:0030246">
    <property type="term" value="F:carbohydrate binding"/>
    <property type="evidence" value="ECO:0007669"/>
    <property type="project" value="InterPro"/>
</dbReference>
<reference evidence="2" key="1">
    <citation type="journal article" date="2012" name="Environ. Microbiol.">
        <title>Genomic content of uncultured Bacteroidetes from contrasting oceanic provinces in the North Atlantic Ocean.</title>
        <authorList>
            <person name="Gomez-Pereira P.R."/>
            <person name="Schuler M."/>
            <person name="Fuchs B.M."/>
            <person name="Bennke C."/>
            <person name="Teeling H."/>
            <person name="Waldmann J."/>
            <person name="Richter M."/>
            <person name="Barbe V."/>
            <person name="Bataille E."/>
            <person name="Glockner F.O."/>
            <person name="Amann R."/>
        </authorList>
    </citation>
    <scope>NUCLEOTIDE SEQUENCE</scope>
</reference>
<dbReference type="Gene3D" id="2.60.40.1190">
    <property type="match status" value="1"/>
</dbReference>
<dbReference type="AlphaFoldDB" id="H6RH40"/>
<dbReference type="CDD" id="cd09620">
    <property type="entry name" value="CBM9_like_3"/>
    <property type="match status" value="1"/>
</dbReference>
<gene>
    <name evidence="2" type="ORF">VIS_S18CTB50020</name>
</gene>
<organism evidence="2">
    <name type="scientific">uncultured Flavobacteriia bacterium</name>
    <dbReference type="NCBI Taxonomy" id="212695"/>
    <lineage>
        <taxon>Bacteria</taxon>
        <taxon>Pseudomonadati</taxon>
        <taxon>Bacteroidota</taxon>
        <taxon>Flavobacteriia</taxon>
        <taxon>environmental samples</taxon>
    </lineage>
</organism>
<dbReference type="GO" id="GO:0016052">
    <property type="term" value="P:carbohydrate catabolic process"/>
    <property type="evidence" value="ECO:0007669"/>
    <property type="project" value="InterPro"/>
</dbReference>
<feature type="domain" description="Carbohydrate-binding" evidence="1">
    <location>
        <begin position="30"/>
        <end position="220"/>
    </location>
</feature>
<reference evidence="2" key="2">
    <citation type="submission" date="2012-02" db="EMBL/GenBank/DDBJ databases">
        <authorList>
            <person name="Genoscope - CEA"/>
        </authorList>
    </citation>
    <scope>NUCLEOTIDE SEQUENCE</scope>
</reference>
<dbReference type="GO" id="GO:0004553">
    <property type="term" value="F:hydrolase activity, hydrolyzing O-glycosyl compounds"/>
    <property type="evidence" value="ECO:0007669"/>
    <property type="project" value="InterPro"/>
</dbReference>